<dbReference type="Gene3D" id="3.40.50.720">
    <property type="entry name" value="NAD(P)-binding Rossmann-like Domain"/>
    <property type="match status" value="1"/>
</dbReference>
<dbReference type="AlphaFoldDB" id="A0A1I3L3H0"/>
<proteinExistence type="inferred from homology"/>
<protein>
    <submittedName>
        <fullName evidence="3">dTDP-D-glucose 4,6-dehydratase</fullName>
    </submittedName>
</protein>
<dbReference type="PANTHER" id="PTHR43000">
    <property type="entry name" value="DTDP-D-GLUCOSE 4,6-DEHYDRATASE-RELATED"/>
    <property type="match status" value="1"/>
</dbReference>
<dbReference type="Proteomes" id="UP000243887">
    <property type="component" value="Unassembled WGS sequence"/>
</dbReference>
<name>A0A1I3L3H0_9FLAO</name>
<dbReference type="STRING" id="1150112.SAMN04487893_101161"/>
<dbReference type="EMBL" id="FORU01000001">
    <property type="protein sequence ID" value="SFI79251.1"/>
    <property type="molecule type" value="Genomic_DNA"/>
</dbReference>
<evidence type="ECO:0000313" key="3">
    <source>
        <dbReference type="EMBL" id="SFI79251.1"/>
    </source>
</evidence>
<keyword evidence="4" id="KW-1185">Reference proteome</keyword>
<dbReference type="SUPFAM" id="SSF51735">
    <property type="entry name" value="NAD(P)-binding Rossmann-fold domains"/>
    <property type="match status" value="1"/>
</dbReference>
<dbReference type="OrthoDB" id="9801785at2"/>
<dbReference type="RefSeq" id="WP_143077693.1">
    <property type="nucleotide sequence ID" value="NZ_FORU01000001.1"/>
</dbReference>
<accession>A0A1I3L3H0</accession>
<dbReference type="Gene3D" id="3.90.25.10">
    <property type="entry name" value="UDP-galactose 4-epimerase, domain 1"/>
    <property type="match status" value="1"/>
</dbReference>
<dbReference type="InterPro" id="IPR001509">
    <property type="entry name" value="Epimerase_deHydtase"/>
</dbReference>
<evidence type="ECO:0000259" key="2">
    <source>
        <dbReference type="Pfam" id="PF01370"/>
    </source>
</evidence>
<feature type="domain" description="NAD-dependent epimerase/dehydratase" evidence="2">
    <location>
        <begin position="10"/>
        <end position="134"/>
    </location>
</feature>
<sequence>MKPIRSFQHILIIGETHFVGKTLVIQLLNQYSDIEIWVTESSVLNEVEDDLKTRIHLLKISNKKDFIDAWRVYSWDTVLHLVSKYKDNSIEYKSALHDQKSLLGGAMLEIVQSTRLEPLYVEIETDWVFEDEVSGITEDAEEVNVLFLENYTNRIGIETTNILSKDMQPSHWIFSFIKSLENKTSFGVPCDAMVLRDWIALEDYLEAICVVLAKGDVGNQYTIVGFNEWTNYDLMLLIGATYDRLEVRENGAFKFKLCNEKIGCRKSYEETKIGLSFLSLDKTFKSKSVYDIVGELIGVPLSLVTKG</sequence>
<dbReference type="Pfam" id="PF01370">
    <property type="entry name" value="Epimerase"/>
    <property type="match status" value="1"/>
</dbReference>
<dbReference type="InterPro" id="IPR036291">
    <property type="entry name" value="NAD(P)-bd_dom_sf"/>
</dbReference>
<evidence type="ECO:0000313" key="4">
    <source>
        <dbReference type="Proteomes" id="UP000243887"/>
    </source>
</evidence>
<gene>
    <name evidence="3" type="ORF">SAMN04487893_101161</name>
</gene>
<organism evidence="3 4">
    <name type="scientific">Myroides guanonis</name>
    <dbReference type="NCBI Taxonomy" id="1150112"/>
    <lineage>
        <taxon>Bacteria</taxon>
        <taxon>Pseudomonadati</taxon>
        <taxon>Bacteroidota</taxon>
        <taxon>Flavobacteriia</taxon>
        <taxon>Flavobacteriales</taxon>
        <taxon>Flavobacteriaceae</taxon>
        <taxon>Myroides</taxon>
    </lineage>
</organism>
<evidence type="ECO:0000256" key="1">
    <source>
        <dbReference type="ARBA" id="ARBA00007637"/>
    </source>
</evidence>
<comment type="similarity">
    <text evidence="1">Belongs to the NAD(P)-dependent epimerase/dehydratase family.</text>
</comment>
<reference evidence="4" key="1">
    <citation type="submission" date="2016-10" db="EMBL/GenBank/DDBJ databases">
        <authorList>
            <person name="Varghese N."/>
            <person name="Submissions S."/>
        </authorList>
    </citation>
    <scope>NUCLEOTIDE SEQUENCE [LARGE SCALE GENOMIC DNA]</scope>
    <source>
        <strain evidence="4">DSM 26542</strain>
    </source>
</reference>